<accession>A0A1H3PFN8</accession>
<dbReference type="InterPro" id="IPR019700">
    <property type="entry name" value="Sigma-G_inhibitor_Gin"/>
</dbReference>
<evidence type="ECO:0000313" key="2">
    <source>
        <dbReference type="Proteomes" id="UP000198625"/>
    </source>
</evidence>
<evidence type="ECO:0000313" key="1">
    <source>
        <dbReference type="EMBL" id="SDY99189.1"/>
    </source>
</evidence>
<keyword evidence="2" id="KW-1185">Reference proteome</keyword>
<reference evidence="1 2" key="1">
    <citation type="submission" date="2016-10" db="EMBL/GenBank/DDBJ databases">
        <authorList>
            <person name="de Groot N.N."/>
        </authorList>
    </citation>
    <scope>NUCLEOTIDE SEQUENCE [LARGE SCALE GENOMIC DNA]</scope>
    <source>
        <strain evidence="1 2">DSM 21650</strain>
    </source>
</reference>
<gene>
    <name evidence="1" type="ORF">SAMN05660462_01460</name>
</gene>
<dbReference type="Pfam" id="PF10764">
    <property type="entry name" value="Gin"/>
    <property type="match status" value="1"/>
</dbReference>
<sequence length="61" mass="7116">MNPNICQICNGIEKDGINLLGAHLCTNCLNRISKTDIDDIEYEYYKSIIKKTWLNYIIEYS</sequence>
<dbReference type="EMBL" id="FNQE01000014">
    <property type="protein sequence ID" value="SDY99189.1"/>
    <property type="molecule type" value="Genomic_DNA"/>
</dbReference>
<dbReference type="AlphaFoldDB" id="A0A1H3PFN8"/>
<dbReference type="RefSeq" id="WP_091729249.1">
    <property type="nucleotide sequence ID" value="NZ_FNQE01000014.1"/>
</dbReference>
<name>A0A1H3PFN8_9FIRM</name>
<dbReference type="OrthoDB" id="1753657at2"/>
<dbReference type="Proteomes" id="UP000198625">
    <property type="component" value="Unassembled WGS sequence"/>
</dbReference>
<proteinExistence type="predicted"/>
<protein>
    <submittedName>
        <fullName evidence="1">Inhibitor of sigma-G Gin</fullName>
    </submittedName>
</protein>
<organism evidence="1 2">
    <name type="scientific">Proteiniborus ethanoligenes</name>
    <dbReference type="NCBI Taxonomy" id="415015"/>
    <lineage>
        <taxon>Bacteria</taxon>
        <taxon>Bacillati</taxon>
        <taxon>Bacillota</taxon>
        <taxon>Clostridia</taxon>
        <taxon>Eubacteriales</taxon>
        <taxon>Proteiniborus</taxon>
    </lineage>
</organism>
<dbReference type="STRING" id="415015.SAMN05660462_01460"/>